<keyword evidence="2" id="KW-0808">Transferase</keyword>
<reference evidence="2" key="3">
    <citation type="submission" date="2010-09" db="EMBL/GenBank/DDBJ databases">
        <title>Annotation of Gaeumannomyces graminis var. tritici R3-111a-1.</title>
        <authorList>
            <consortium name="The Broad Institute Genome Sequencing Platform"/>
            <person name="Ma L.-J."/>
            <person name="Dead R."/>
            <person name="Young S.K."/>
            <person name="Zeng Q."/>
            <person name="Gargeya S."/>
            <person name="Fitzgerald M."/>
            <person name="Haas B."/>
            <person name="Abouelleil A."/>
            <person name="Alvarado L."/>
            <person name="Arachchi H.M."/>
            <person name="Berlin A."/>
            <person name="Brown A."/>
            <person name="Chapman S.B."/>
            <person name="Chen Z."/>
            <person name="Dunbar C."/>
            <person name="Freedman E."/>
            <person name="Gearin G."/>
            <person name="Gellesch M."/>
            <person name="Goldberg J."/>
            <person name="Griggs A."/>
            <person name="Gujja S."/>
            <person name="Heiman D."/>
            <person name="Howarth C."/>
            <person name="Larson L."/>
            <person name="Lui A."/>
            <person name="MacDonald P.J.P."/>
            <person name="Mehta T."/>
            <person name="Montmayeur A."/>
            <person name="Murphy C."/>
            <person name="Neiman D."/>
            <person name="Pearson M."/>
            <person name="Priest M."/>
            <person name="Roberts A."/>
            <person name="Saif S."/>
            <person name="Shea T."/>
            <person name="Shenoy N."/>
            <person name="Sisk P."/>
            <person name="Stolte C."/>
            <person name="Sykes S."/>
            <person name="Yandava C."/>
            <person name="Wortman J."/>
            <person name="Nusbaum C."/>
            <person name="Birren B."/>
        </authorList>
    </citation>
    <scope>NUCLEOTIDE SEQUENCE</scope>
    <source>
        <strain evidence="2">R3-111a-1</strain>
    </source>
</reference>
<evidence type="ECO:0000313" key="4">
    <source>
        <dbReference type="Proteomes" id="UP000006039"/>
    </source>
</evidence>
<keyword evidence="2" id="KW-0723">Serine/threonine-protein kinase</keyword>
<organism evidence="2">
    <name type="scientific">Gaeumannomyces tritici (strain R3-111a-1)</name>
    <name type="common">Wheat and barley take-all root rot fungus</name>
    <name type="synonym">Gaeumannomyces graminis var. tritici</name>
    <dbReference type="NCBI Taxonomy" id="644352"/>
    <lineage>
        <taxon>Eukaryota</taxon>
        <taxon>Fungi</taxon>
        <taxon>Dikarya</taxon>
        <taxon>Ascomycota</taxon>
        <taxon>Pezizomycotina</taxon>
        <taxon>Sordariomycetes</taxon>
        <taxon>Sordariomycetidae</taxon>
        <taxon>Magnaporthales</taxon>
        <taxon>Magnaporthaceae</taxon>
        <taxon>Gaeumannomyces</taxon>
    </lineage>
</organism>
<accession>J3NQU9</accession>
<dbReference type="GO" id="GO:0004674">
    <property type="term" value="F:protein serine/threonine kinase activity"/>
    <property type="evidence" value="ECO:0007669"/>
    <property type="project" value="UniProtKB-KW"/>
</dbReference>
<name>J3NQU9_GAET3</name>
<feature type="domain" description="Protein kinase" evidence="1">
    <location>
        <begin position="239"/>
        <end position="555"/>
    </location>
</feature>
<dbReference type="AlphaFoldDB" id="J3NQU9"/>
<dbReference type="eggNOG" id="KOG0659">
    <property type="taxonomic scope" value="Eukaryota"/>
</dbReference>
<dbReference type="GO" id="GO:0005524">
    <property type="term" value="F:ATP binding"/>
    <property type="evidence" value="ECO:0007669"/>
    <property type="project" value="InterPro"/>
</dbReference>
<dbReference type="SMART" id="SM00220">
    <property type="entry name" value="S_TKc"/>
    <property type="match status" value="1"/>
</dbReference>
<dbReference type="OrthoDB" id="4062651at2759"/>
<dbReference type="CDD" id="cd00180">
    <property type="entry name" value="PKc"/>
    <property type="match status" value="1"/>
</dbReference>
<dbReference type="Gene3D" id="3.30.200.20">
    <property type="entry name" value="Phosphorylase Kinase, domain 1"/>
    <property type="match status" value="1"/>
</dbReference>
<dbReference type="STRING" id="644352.J3NQU9"/>
<evidence type="ECO:0000313" key="2">
    <source>
        <dbReference type="EMBL" id="EJT78555.1"/>
    </source>
</evidence>
<dbReference type="InterPro" id="IPR000719">
    <property type="entry name" value="Prot_kinase_dom"/>
</dbReference>
<reference evidence="3" key="4">
    <citation type="journal article" date="2015" name="G3 (Bethesda)">
        <title>Genome sequences of three phytopathogenic species of the Magnaporthaceae family of fungi.</title>
        <authorList>
            <person name="Okagaki L.H."/>
            <person name="Nunes C.C."/>
            <person name="Sailsbery J."/>
            <person name="Clay B."/>
            <person name="Brown D."/>
            <person name="John T."/>
            <person name="Oh Y."/>
            <person name="Young N."/>
            <person name="Fitzgerald M."/>
            <person name="Haas B.J."/>
            <person name="Zeng Q."/>
            <person name="Young S."/>
            <person name="Adiconis X."/>
            <person name="Fan L."/>
            <person name="Levin J.Z."/>
            <person name="Mitchell T.K."/>
            <person name="Okubara P.A."/>
            <person name="Farman M.L."/>
            <person name="Kohn L.M."/>
            <person name="Birren B."/>
            <person name="Ma L.-J."/>
            <person name="Dean R.A."/>
        </authorList>
    </citation>
    <scope>NUCLEOTIDE SEQUENCE</scope>
    <source>
        <strain evidence="3">R3-111a-1</strain>
    </source>
</reference>
<reference evidence="3" key="5">
    <citation type="submission" date="2018-04" db="UniProtKB">
        <authorList>
            <consortium name="EnsemblFungi"/>
        </authorList>
    </citation>
    <scope>IDENTIFICATION</scope>
    <source>
        <strain evidence="3">R3-111a-1</strain>
    </source>
</reference>
<dbReference type="InterPro" id="IPR011009">
    <property type="entry name" value="Kinase-like_dom_sf"/>
</dbReference>
<dbReference type="Gene3D" id="1.10.510.10">
    <property type="entry name" value="Transferase(Phosphotransferase) domain 1"/>
    <property type="match status" value="1"/>
</dbReference>
<dbReference type="EnsemblFungi" id="EJT78555">
    <property type="protein sequence ID" value="EJT78555"/>
    <property type="gene ID" value="GGTG_03655"/>
</dbReference>
<dbReference type="RefSeq" id="XP_009219700.1">
    <property type="nucleotide sequence ID" value="XM_009221436.1"/>
</dbReference>
<dbReference type="PANTHER" id="PTHR24359:SF37">
    <property type="entry name" value="PROTEIN KINASE DOMAIN-CONTAINING PROTEIN"/>
    <property type="match status" value="1"/>
</dbReference>
<dbReference type="VEuPathDB" id="FungiDB:GGTG_03655"/>
<keyword evidence="4" id="KW-1185">Reference proteome</keyword>
<gene>
    <name evidence="3" type="primary">20344113</name>
    <name evidence="2" type="ORF">GGTG_03655</name>
</gene>
<dbReference type="PANTHER" id="PTHR24359">
    <property type="entry name" value="SERINE/THREONINE-PROTEIN KINASE SBK1"/>
    <property type="match status" value="1"/>
</dbReference>
<protein>
    <submittedName>
        <fullName evidence="2">Serine/threonine protein kinase</fullName>
    </submittedName>
</protein>
<evidence type="ECO:0000313" key="3">
    <source>
        <dbReference type="EnsemblFungi" id="EJT78555"/>
    </source>
</evidence>
<dbReference type="GeneID" id="20344113"/>
<dbReference type="EMBL" id="GL385396">
    <property type="protein sequence ID" value="EJT78555.1"/>
    <property type="molecule type" value="Genomic_DNA"/>
</dbReference>
<sequence length="646" mass="73658">MGLTTSLDLRGGDLDDDYDYTVLPDPNDQDALVDLLLSFGVRGADKNVDEGFWPYARLRRVMTRERVLRALREECGFEEAEARYCCSMIMPADKHPSTTSLAVDSIRWSKTGETRASQQASYLRIFAILILYSRGSLVRHFIEQGVSDRELPLRLAMAPTAGPGRRNVATPRLEWPAEPVPRPLDWFQPQEIRRFLSTQWPFIPPYFAPSARGDVAHYEIPPEAILPWVKISSANDGQSTWTEGENSGGYGVVKKVKIDRDCHSLDVLLGSAFLQDQFFAVKSLRKSDIGQFEKEVEMLKRFSGTAHPHLVTLLATFAHNDCYNFIFPWAQCDLDQWWSGKYQIPTHTPLQFRQWVAKQMFGLADAMHAIHEPRQGSDFLLPEEKKYGRHGDLKPENILWFLSNQDPLGILVISDFGIAAVHRDVSRSNVPNENLPCTPRYRPPECDMDGGKISRAFDIWTMGCIFLEMAAWLLGGAKGREEFKRERRAPYLAMIKTDLFFDIQEMPASYGMTRGRRRFVFLVKEGVVKYIEKLHAHPACTGYLHHLLQLVHDEMLVVMSPTRQRIRARPLSDRLRNMRQRVDPAYLLQPRPWPGCRIERYPAVEAPLIPNARRMLAAQPGRGLAVFTNGATEAMTVSHFSDLQGD</sequence>
<reference evidence="4" key="1">
    <citation type="submission" date="2010-07" db="EMBL/GenBank/DDBJ databases">
        <title>The genome sequence of Gaeumannomyces graminis var. tritici strain R3-111a-1.</title>
        <authorList>
            <consortium name="The Broad Institute Genome Sequencing Platform"/>
            <person name="Ma L.-J."/>
            <person name="Dead R."/>
            <person name="Young S."/>
            <person name="Zeng Q."/>
            <person name="Koehrsen M."/>
            <person name="Alvarado L."/>
            <person name="Berlin A."/>
            <person name="Chapman S.B."/>
            <person name="Chen Z."/>
            <person name="Freedman E."/>
            <person name="Gellesch M."/>
            <person name="Goldberg J."/>
            <person name="Griggs A."/>
            <person name="Gujja S."/>
            <person name="Heilman E.R."/>
            <person name="Heiman D."/>
            <person name="Hepburn T."/>
            <person name="Howarth C."/>
            <person name="Jen D."/>
            <person name="Larson L."/>
            <person name="Mehta T."/>
            <person name="Neiman D."/>
            <person name="Pearson M."/>
            <person name="Roberts A."/>
            <person name="Saif S."/>
            <person name="Shea T."/>
            <person name="Shenoy N."/>
            <person name="Sisk P."/>
            <person name="Stolte C."/>
            <person name="Sykes S."/>
            <person name="Walk T."/>
            <person name="White J."/>
            <person name="Yandava C."/>
            <person name="Haas B."/>
            <person name="Nusbaum C."/>
            <person name="Birren B."/>
        </authorList>
    </citation>
    <scope>NUCLEOTIDE SEQUENCE [LARGE SCALE GENOMIC DNA]</scope>
    <source>
        <strain evidence="4">R3-111a-1</strain>
    </source>
</reference>
<reference evidence="2" key="2">
    <citation type="submission" date="2010-07" db="EMBL/GenBank/DDBJ databases">
        <authorList>
            <consortium name="The Broad Institute Genome Sequencing Platform"/>
            <consortium name="Broad Institute Genome Sequencing Center for Infectious Disease"/>
            <person name="Ma L.-J."/>
            <person name="Dead R."/>
            <person name="Young S."/>
            <person name="Zeng Q."/>
            <person name="Koehrsen M."/>
            <person name="Alvarado L."/>
            <person name="Berlin A."/>
            <person name="Chapman S.B."/>
            <person name="Chen Z."/>
            <person name="Freedman E."/>
            <person name="Gellesch M."/>
            <person name="Goldberg J."/>
            <person name="Griggs A."/>
            <person name="Gujja S."/>
            <person name="Heilman E.R."/>
            <person name="Heiman D."/>
            <person name="Hepburn T."/>
            <person name="Howarth C."/>
            <person name="Jen D."/>
            <person name="Larson L."/>
            <person name="Mehta T."/>
            <person name="Neiman D."/>
            <person name="Pearson M."/>
            <person name="Roberts A."/>
            <person name="Saif S."/>
            <person name="Shea T."/>
            <person name="Shenoy N."/>
            <person name="Sisk P."/>
            <person name="Stolte C."/>
            <person name="Sykes S."/>
            <person name="Walk T."/>
            <person name="White J."/>
            <person name="Yandava C."/>
            <person name="Haas B."/>
            <person name="Nusbaum C."/>
            <person name="Birren B."/>
        </authorList>
    </citation>
    <scope>NUCLEOTIDE SEQUENCE</scope>
    <source>
        <strain evidence="2">R3-111a-1</strain>
    </source>
</reference>
<dbReference type="SUPFAM" id="SSF56112">
    <property type="entry name" value="Protein kinase-like (PK-like)"/>
    <property type="match status" value="1"/>
</dbReference>
<dbReference type="PROSITE" id="PS50011">
    <property type="entry name" value="PROTEIN_KINASE_DOM"/>
    <property type="match status" value="1"/>
</dbReference>
<dbReference type="HOGENOM" id="CLU_017513_0_0_1"/>
<evidence type="ECO:0000259" key="1">
    <source>
        <dbReference type="PROSITE" id="PS50011"/>
    </source>
</evidence>
<keyword evidence="2" id="KW-0418">Kinase</keyword>
<dbReference type="Pfam" id="PF00069">
    <property type="entry name" value="Pkinase"/>
    <property type="match status" value="1"/>
</dbReference>
<proteinExistence type="predicted"/>
<dbReference type="Proteomes" id="UP000006039">
    <property type="component" value="Unassembled WGS sequence"/>
</dbReference>